<evidence type="ECO:0000313" key="1">
    <source>
        <dbReference type="EMBL" id="MFC1414598.1"/>
    </source>
</evidence>
<protein>
    <submittedName>
        <fullName evidence="1">Uncharacterized protein</fullName>
    </submittedName>
</protein>
<reference evidence="1 2" key="1">
    <citation type="submission" date="2024-09" db="EMBL/GenBank/DDBJ databases">
        <authorList>
            <person name="Lee S.D."/>
        </authorList>
    </citation>
    <scope>NUCLEOTIDE SEQUENCE [LARGE SCALE GENOMIC DNA]</scope>
    <source>
        <strain evidence="1 2">N1-1</strain>
    </source>
</reference>
<dbReference type="EMBL" id="JBHEZX010000025">
    <property type="protein sequence ID" value="MFC1414598.1"/>
    <property type="molecule type" value="Genomic_DNA"/>
</dbReference>
<dbReference type="Proteomes" id="UP001592582">
    <property type="component" value="Unassembled WGS sequence"/>
</dbReference>
<comment type="caution">
    <text evidence="1">The sequence shown here is derived from an EMBL/GenBank/DDBJ whole genome shotgun (WGS) entry which is preliminary data.</text>
</comment>
<sequence length="66" mass="6894">MSTKTTMSSRPTANPRRTTLASLPADGAPAPHSSAVDGAELPRQTANPRRTNLMVAPIRAAVPETV</sequence>
<name>A0ABV6VLZ1_9ACTN</name>
<gene>
    <name evidence="1" type="ORF">ACEZDG_35600</name>
</gene>
<organism evidence="1 2">
    <name type="scientific">Streptacidiphilus alkalitolerans</name>
    <dbReference type="NCBI Taxonomy" id="3342712"/>
    <lineage>
        <taxon>Bacteria</taxon>
        <taxon>Bacillati</taxon>
        <taxon>Actinomycetota</taxon>
        <taxon>Actinomycetes</taxon>
        <taxon>Kitasatosporales</taxon>
        <taxon>Streptomycetaceae</taxon>
        <taxon>Streptacidiphilus</taxon>
    </lineage>
</organism>
<evidence type="ECO:0000313" key="2">
    <source>
        <dbReference type="Proteomes" id="UP001592582"/>
    </source>
</evidence>
<proteinExistence type="predicted"/>
<keyword evidence="2" id="KW-1185">Reference proteome</keyword>
<accession>A0ABV6VLZ1</accession>